<name>A0ABW9SLH2_9BURK</name>
<evidence type="ECO:0000259" key="3">
    <source>
        <dbReference type="PROSITE" id="PS51186"/>
    </source>
</evidence>
<dbReference type="Pfam" id="PF00583">
    <property type="entry name" value="Acetyltransf_1"/>
    <property type="match status" value="1"/>
</dbReference>
<reference evidence="4 5" key="1">
    <citation type="submission" date="2019-11" db="EMBL/GenBank/DDBJ databases">
        <title>Type strains purchased from KCTC, JCM and DSMZ.</title>
        <authorList>
            <person name="Lu H."/>
        </authorList>
    </citation>
    <scope>NUCLEOTIDE SEQUENCE [LARGE SCALE GENOMIC DNA]</scope>
    <source>
        <strain evidence="4 5">DSM 103461</strain>
    </source>
</reference>
<keyword evidence="5" id="KW-1185">Reference proteome</keyword>
<evidence type="ECO:0000313" key="4">
    <source>
        <dbReference type="EMBL" id="MTW32996.1"/>
    </source>
</evidence>
<evidence type="ECO:0000256" key="2">
    <source>
        <dbReference type="ARBA" id="ARBA00023315"/>
    </source>
</evidence>
<comment type="caution">
    <text evidence="4">The sequence shown here is derived from an EMBL/GenBank/DDBJ whole genome shotgun (WGS) entry which is preliminary data.</text>
</comment>
<feature type="domain" description="N-acetyltransferase" evidence="3">
    <location>
        <begin position="5"/>
        <end position="158"/>
    </location>
</feature>
<keyword evidence="1" id="KW-0808">Transferase</keyword>
<dbReference type="PROSITE" id="PS51186">
    <property type="entry name" value="GNAT"/>
    <property type="match status" value="1"/>
</dbReference>
<proteinExistence type="predicted"/>
<keyword evidence="2" id="KW-0012">Acyltransferase</keyword>
<accession>A0ABW9SLH2</accession>
<evidence type="ECO:0000256" key="1">
    <source>
        <dbReference type="ARBA" id="ARBA00022679"/>
    </source>
</evidence>
<dbReference type="InterPro" id="IPR000182">
    <property type="entry name" value="GNAT_dom"/>
</dbReference>
<dbReference type="Gene3D" id="3.40.630.30">
    <property type="match status" value="1"/>
</dbReference>
<dbReference type="PANTHER" id="PTHR43877">
    <property type="entry name" value="AMINOALKYLPHOSPHONATE N-ACETYLTRANSFERASE-RELATED-RELATED"/>
    <property type="match status" value="1"/>
</dbReference>
<dbReference type="CDD" id="cd04301">
    <property type="entry name" value="NAT_SF"/>
    <property type="match status" value="1"/>
</dbReference>
<dbReference type="EMBL" id="WNKW01000002">
    <property type="protein sequence ID" value="MTW32996.1"/>
    <property type="molecule type" value="Genomic_DNA"/>
</dbReference>
<protein>
    <submittedName>
        <fullName evidence="4">GNAT family N-acetyltransferase</fullName>
    </submittedName>
</protein>
<dbReference type="InterPro" id="IPR050832">
    <property type="entry name" value="Bact_Acetyltransf"/>
</dbReference>
<dbReference type="PANTHER" id="PTHR43877:SF2">
    <property type="entry name" value="AMINOALKYLPHOSPHONATE N-ACETYLTRANSFERASE-RELATED"/>
    <property type="match status" value="1"/>
</dbReference>
<sequence length="159" mass="17866">MKELMEYTLHTPAPRHFATLGGWISDAEQCLRWAGPKLAFPFEASMLQTLLETEPMDSYALLDQHASLAGFGQIFRREPATGHLGRIIIDPRRRQQGIGQILCSELIQAGVRRHGFRSMTLWVYLDNAPAVQLYRALGFVPEAREGAAGCQFMRLPITP</sequence>
<gene>
    <name evidence="4" type="ORF">GM655_09170</name>
</gene>
<dbReference type="Proteomes" id="UP000735592">
    <property type="component" value="Unassembled WGS sequence"/>
</dbReference>
<evidence type="ECO:0000313" key="5">
    <source>
        <dbReference type="Proteomes" id="UP000735592"/>
    </source>
</evidence>
<dbReference type="SUPFAM" id="SSF55729">
    <property type="entry name" value="Acyl-CoA N-acyltransferases (Nat)"/>
    <property type="match status" value="1"/>
</dbReference>
<dbReference type="InterPro" id="IPR016181">
    <property type="entry name" value="Acyl_CoA_acyltransferase"/>
</dbReference>
<organism evidence="4 5">
    <name type="scientific">Pseudoduganella danionis</name>
    <dbReference type="NCBI Taxonomy" id="1890295"/>
    <lineage>
        <taxon>Bacteria</taxon>
        <taxon>Pseudomonadati</taxon>
        <taxon>Pseudomonadota</taxon>
        <taxon>Betaproteobacteria</taxon>
        <taxon>Burkholderiales</taxon>
        <taxon>Oxalobacteraceae</taxon>
        <taxon>Telluria group</taxon>
        <taxon>Pseudoduganella</taxon>
    </lineage>
</organism>